<reference evidence="11" key="2">
    <citation type="journal article" date="2019" name="Genome Biol. Evol.">
        <title>Day and night: Metabolic profiles and evolutionary relationships of six axenic non-marine cyanobacteria.</title>
        <authorList>
            <person name="Will S.E."/>
            <person name="Henke P."/>
            <person name="Boedeker C."/>
            <person name="Huang S."/>
            <person name="Brinkmann H."/>
            <person name="Rohde M."/>
            <person name="Jarek M."/>
            <person name="Friedl T."/>
            <person name="Seufert S."/>
            <person name="Schumacher M."/>
            <person name="Overmann J."/>
            <person name="Neumann-Schaal M."/>
            <person name="Petersen J."/>
        </authorList>
    </citation>
    <scope>NUCLEOTIDE SEQUENCE [LARGE SCALE GENOMIC DNA]</scope>
    <source>
        <strain evidence="11">PCC 7102</strain>
    </source>
</reference>
<dbReference type="SUPFAM" id="SSF56112">
    <property type="entry name" value="Protein kinase-like (PK-like)"/>
    <property type="match status" value="1"/>
</dbReference>
<keyword evidence="4 9" id="KW-0547">Nucleotide-binding</keyword>
<comment type="catalytic activity">
    <reaction evidence="8">
        <text>L-seryl-[protein] + ATP = O-phospho-L-seryl-[protein] + ADP + H(+)</text>
        <dbReference type="Rhea" id="RHEA:17989"/>
        <dbReference type="Rhea" id="RHEA-COMP:9863"/>
        <dbReference type="Rhea" id="RHEA-COMP:11604"/>
        <dbReference type="ChEBI" id="CHEBI:15378"/>
        <dbReference type="ChEBI" id="CHEBI:29999"/>
        <dbReference type="ChEBI" id="CHEBI:30616"/>
        <dbReference type="ChEBI" id="CHEBI:83421"/>
        <dbReference type="ChEBI" id="CHEBI:456216"/>
        <dbReference type="EC" id="2.7.11.1"/>
    </reaction>
</comment>
<dbReference type="PROSITE" id="PS00109">
    <property type="entry name" value="PROTEIN_KINASE_TYR"/>
    <property type="match status" value="1"/>
</dbReference>
<evidence type="ECO:0000256" key="5">
    <source>
        <dbReference type="ARBA" id="ARBA00022777"/>
    </source>
</evidence>
<dbReference type="Gene3D" id="1.10.510.10">
    <property type="entry name" value="Transferase(Phosphotransferase) domain 1"/>
    <property type="match status" value="1"/>
</dbReference>
<evidence type="ECO:0000256" key="6">
    <source>
        <dbReference type="ARBA" id="ARBA00022840"/>
    </source>
</evidence>
<dbReference type="Proteomes" id="UP000271624">
    <property type="component" value="Unassembled WGS sequence"/>
</dbReference>
<keyword evidence="5" id="KW-0418">Kinase</keyword>
<evidence type="ECO:0000259" key="10">
    <source>
        <dbReference type="PROSITE" id="PS50011"/>
    </source>
</evidence>
<keyword evidence="2" id="KW-0723">Serine/threonine-protein kinase</keyword>
<evidence type="ECO:0000256" key="1">
    <source>
        <dbReference type="ARBA" id="ARBA00012513"/>
    </source>
</evidence>
<accession>A0A3S1BZE9</accession>
<dbReference type="GO" id="GO:0005524">
    <property type="term" value="F:ATP binding"/>
    <property type="evidence" value="ECO:0007669"/>
    <property type="project" value="UniProtKB-UniRule"/>
</dbReference>
<dbReference type="EC" id="2.7.11.1" evidence="1"/>
<dbReference type="Pfam" id="PF26309">
    <property type="entry name" value="DUF8082"/>
    <property type="match status" value="1"/>
</dbReference>
<dbReference type="AlphaFoldDB" id="A0A3S1BZE9"/>
<dbReference type="OrthoDB" id="507628at2"/>
<evidence type="ECO:0000256" key="9">
    <source>
        <dbReference type="PROSITE-ProRule" id="PRU10141"/>
    </source>
</evidence>
<evidence type="ECO:0000256" key="2">
    <source>
        <dbReference type="ARBA" id="ARBA00022527"/>
    </source>
</evidence>
<reference evidence="11" key="1">
    <citation type="submission" date="2018-12" db="EMBL/GenBank/DDBJ databases">
        <authorList>
            <person name="Will S."/>
            <person name="Neumann-Schaal M."/>
            <person name="Henke P."/>
        </authorList>
    </citation>
    <scope>NUCLEOTIDE SEQUENCE</scope>
    <source>
        <strain evidence="11">PCC 7102</strain>
    </source>
</reference>
<dbReference type="Pfam" id="PF00069">
    <property type="entry name" value="Pkinase"/>
    <property type="match status" value="1"/>
</dbReference>
<keyword evidence="3" id="KW-0808">Transferase</keyword>
<evidence type="ECO:0000256" key="8">
    <source>
        <dbReference type="ARBA" id="ARBA00048679"/>
    </source>
</evidence>
<dbReference type="InterPro" id="IPR017441">
    <property type="entry name" value="Protein_kinase_ATP_BS"/>
</dbReference>
<dbReference type="Gene3D" id="3.30.200.20">
    <property type="entry name" value="Phosphorylase Kinase, domain 1"/>
    <property type="match status" value="1"/>
</dbReference>
<dbReference type="PANTHER" id="PTHR24363:SF0">
    <property type="entry name" value="SERINE_THREONINE KINASE LIKE DOMAIN CONTAINING 1"/>
    <property type="match status" value="1"/>
</dbReference>
<proteinExistence type="predicted"/>
<dbReference type="PROSITE" id="PS50011">
    <property type="entry name" value="PROTEIN_KINASE_DOM"/>
    <property type="match status" value="1"/>
</dbReference>
<sequence>MIPAINQGTLIDNRYLIQKLLGQGGFGRTYLAFDNQRFGETCVLKEFVPPTYREDKLQKCRELFEREAKILYQINHPQVPKFLARLADGQRVFIVQEYIDGKTYSEILSSRLNQTAKAFSETEVRKWLTDILPVLEYLHGQNIVHRDISLDNVMLKHNQSKPVLIDFGIAKDTFTQIPSDFLNIHYSVRNSIVGKIGYSPPEQLRWGYSYPSSDIYSLAICAVVLLSGKMPHMLVDESLNWQWQSQVNISNYFASILEKMLAKIPSERYQSPTEIIRLLNNLHNNSHLVADAVPIKDTLTEKVNISMPNHQQVVDHDLEELIILQKLEKTLLEYNKLNSELPLQQFTGFKQQFLEICRQELTNIIGPIASIVIEHTVKKYSNFIPNQLLVDLAAKIPNQEKAQHFKEAIYNQPLANFILLLSKE</sequence>
<evidence type="ECO:0000313" key="11">
    <source>
        <dbReference type="EMBL" id="RUS94199.1"/>
    </source>
</evidence>
<dbReference type="PANTHER" id="PTHR24363">
    <property type="entry name" value="SERINE/THREONINE PROTEIN KINASE"/>
    <property type="match status" value="1"/>
</dbReference>
<comment type="catalytic activity">
    <reaction evidence="7">
        <text>L-threonyl-[protein] + ATP = O-phospho-L-threonyl-[protein] + ADP + H(+)</text>
        <dbReference type="Rhea" id="RHEA:46608"/>
        <dbReference type="Rhea" id="RHEA-COMP:11060"/>
        <dbReference type="Rhea" id="RHEA-COMP:11605"/>
        <dbReference type="ChEBI" id="CHEBI:15378"/>
        <dbReference type="ChEBI" id="CHEBI:30013"/>
        <dbReference type="ChEBI" id="CHEBI:30616"/>
        <dbReference type="ChEBI" id="CHEBI:61977"/>
        <dbReference type="ChEBI" id="CHEBI:456216"/>
        <dbReference type="EC" id="2.7.11.1"/>
    </reaction>
</comment>
<dbReference type="GO" id="GO:0004674">
    <property type="term" value="F:protein serine/threonine kinase activity"/>
    <property type="evidence" value="ECO:0007669"/>
    <property type="project" value="UniProtKB-KW"/>
</dbReference>
<dbReference type="EMBL" id="RSCL01000050">
    <property type="protein sequence ID" value="RUS94199.1"/>
    <property type="molecule type" value="Genomic_DNA"/>
</dbReference>
<dbReference type="InterPro" id="IPR058395">
    <property type="entry name" value="DUF8082"/>
</dbReference>
<dbReference type="InterPro" id="IPR008266">
    <property type="entry name" value="Tyr_kinase_AS"/>
</dbReference>
<dbReference type="CDD" id="cd14014">
    <property type="entry name" value="STKc_PknB_like"/>
    <property type="match status" value="1"/>
</dbReference>
<evidence type="ECO:0000256" key="4">
    <source>
        <dbReference type="ARBA" id="ARBA00022741"/>
    </source>
</evidence>
<evidence type="ECO:0000313" key="12">
    <source>
        <dbReference type="Proteomes" id="UP000271624"/>
    </source>
</evidence>
<organism evidence="11 12">
    <name type="scientific">Dulcicalothrix desertica PCC 7102</name>
    <dbReference type="NCBI Taxonomy" id="232991"/>
    <lineage>
        <taxon>Bacteria</taxon>
        <taxon>Bacillati</taxon>
        <taxon>Cyanobacteriota</taxon>
        <taxon>Cyanophyceae</taxon>
        <taxon>Nostocales</taxon>
        <taxon>Calotrichaceae</taxon>
        <taxon>Dulcicalothrix</taxon>
    </lineage>
</organism>
<dbReference type="InterPro" id="IPR000719">
    <property type="entry name" value="Prot_kinase_dom"/>
</dbReference>
<feature type="binding site" evidence="9">
    <location>
        <position position="45"/>
    </location>
    <ligand>
        <name>ATP</name>
        <dbReference type="ChEBI" id="CHEBI:30616"/>
    </ligand>
</feature>
<protein>
    <recommendedName>
        <fullName evidence="1">non-specific serine/threonine protein kinase</fullName>
        <ecNumber evidence="1">2.7.11.1</ecNumber>
    </recommendedName>
</protein>
<name>A0A3S1BZE9_9CYAN</name>
<dbReference type="RefSeq" id="WP_127087323.1">
    <property type="nucleotide sequence ID" value="NZ_RSCL01000050.1"/>
</dbReference>
<keyword evidence="6 9" id="KW-0067">ATP-binding</keyword>
<keyword evidence="12" id="KW-1185">Reference proteome</keyword>
<feature type="domain" description="Protein kinase" evidence="10">
    <location>
        <begin position="15"/>
        <end position="290"/>
    </location>
</feature>
<comment type="caution">
    <text evidence="11">The sequence shown here is derived from an EMBL/GenBank/DDBJ whole genome shotgun (WGS) entry which is preliminary data.</text>
</comment>
<dbReference type="PROSITE" id="PS00107">
    <property type="entry name" value="PROTEIN_KINASE_ATP"/>
    <property type="match status" value="1"/>
</dbReference>
<dbReference type="InterPro" id="IPR011009">
    <property type="entry name" value="Kinase-like_dom_sf"/>
</dbReference>
<evidence type="ECO:0000256" key="7">
    <source>
        <dbReference type="ARBA" id="ARBA00047899"/>
    </source>
</evidence>
<evidence type="ECO:0000256" key="3">
    <source>
        <dbReference type="ARBA" id="ARBA00022679"/>
    </source>
</evidence>
<gene>
    <name evidence="11" type="ORF">DSM106972_093960</name>
</gene>